<dbReference type="AlphaFoldDB" id="A0A927BIE4"/>
<dbReference type="EMBL" id="JACXAD010000040">
    <property type="protein sequence ID" value="MBD2770458.1"/>
    <property type="molecule type" value="Genomic_DNA"/>
</dbReference>
<keyword evidence="2" id="KW-1185">Reference proteome</keyword>
<comment type="caution">
    <text evidence="1">The sequence shown here is derived from an EMBL/GenBank/DDBJ whole genome shotgun (WGS) entry which is preliminary data.</text>
</comment>
<sequence>MPALYLDIDGVLLTRKQQMPEGVVAFLNFALAHFDCYWLTTHCKGNAQTALRYLAATYPAAEIEKLRSVKPTDWDALKTEGIVLTNDFYWVDDYAFEAEKNILKACGKLDRLIMCDLNQVMELAKIRDFLQERLAK</sequence>
<proteinExistence type="predicted"/>
<dbReference type="Proteomes" id="UP000612233">
    <property type="component" value="Unassembled WGS sequence"/>
</dbReference>
<gene>
    <name evidence="1" type="ORF">IC235_21445</name>
</gene>
<organism evidence="1 2">
    <name type="scientific">Hymenobacter montanus</name>
    <dbReference type="NCBI Taxonomy" id="2771359"/>
    <lineage>
        <taxon>Bacteria</taxon>
        <taxon>Pseudomonadati</taxon>
        <taxon>Bacteroidota</taxon>
        <taxon>Cytophagia</taxon>
        <taxon>Cytophagales</taxon>
        <taxon>Hymenobacteraceae</taxon>
        <taxon>Hymenobacter</taxon>
    </lineage>
</organism>
<accession>A0A927BIE4</accession>
<protein>
    <submittedName>
        <fullName evidence="1">Uncharacterized protein</fullName>
    </submittedName>
</protein>
<reference evidence="1" key="1">
    <citation type="submission" date="2020-09" db="EMBL/GenBank/DDBJ databases">
        <authorList>
            <person name="Kim M.K."/>
        </authorList>
    </citation>
    <scope>NUCLEOTIDE SEQUENCE</scope>
    <source>
        <strain evidence="1">BT664</strain>
    </source>
</reference>
<evidence type="ECO:0000313" key="2">
    <source>
        <dbReference type="Proteomes" id="UP000612233"/>
    </source>
</evidence>
<dbReference type="RefSeq" id="WP_191007267.1">
    <property type="nucleotide sequence ID" value="NZ_JACXAD010000040.1"/>
</dbReference>
<evidence type="ECO:0000313" key="1">
    <source>
        <dbReference type="EMBL" id="MBD2770458.1"/>
    </source>
</evidence>
<name>A0A927BIE4_9BACT</name>